<name>A0A0D7BR55_9AGAR</name>
<evidence type="ECO:0000313" key="2">
    <source>
        <dbReference type="EMBL" id="KIY72654.1"/>
    </source>
</evidence>
<evidence type="ECO:0000313" key="3">
    <source>
        <dbReference type="Proteomes" id="UP000054007"/>
    </source>
</evidence>
<feature type="region of interest" description="Disordered" evidence="1">
    <location>
        <begin position="38"/>
        <end position="120"/>
    </location>
</feature>
<dbReference type="Proteomes" id="UP000054007">
    <property type="component" value="Unassembled WGS sequence"/>
</dbReference>
<feature type="compositionally biased region" description="Basic and acidic residues" evidence="1">
    <location>
        <begin position="102"/>
        <end position="120"/>
    </location>
</feature>
<gene>
    <name evidence="2" type="ORF">CYLTODRAFT_486119</name>
</gene>
<organism evidence="2 3">
    <name type="scientific">Cylindrobasidium torrendii FP15055 ss-10</name>
    <dbReference type="NCBI Taxonomy" id="1314674"/>
    <lineage>
        <taxon>Eukaryota</taxon>
        <taxon>Fungi</taxon>
        <taxon>Dikarya</taxon>
        <taxon>Basidiomycota</taxon>
        <taxon>Agaricomycotina</taxon>
        <taxon>Agaricomycetes</taxon>
        <taxon>Agaricomycetidae</taxon>
        <taxon>Agaricales</taxon>
        <taxon>Marasmiineae</taxon>
        <taxon>Physalacriaceae</taxon>
        <taxon>Cylindrobasidium</taxon>
    </lineage>
</organism>
<dbReference type="AlphaFoldDB" id="A0A0D7BR55"/>
<reference evidence="2 3" key="1">
    <citation type="journal article" date="2015" name="Fungal Genet. Biol.">
        <title>Evolution of novel wood decay mechanisms in Agaricales revealed by the genome sequences of Fistulina hepatica and Cylindrobasidium torrendii.</title>
        <authorList>
            <person name="Floudas D."/>
            <person name="Held B.W."/>
            <person name="Riley R."/>
            <person name="Nagy L.G."/>
            <person name="Koehler G."/>
            <person name="Ransdell A.S."/>
            <person name="Younus H."/>
            <person name="Chow J."/>
            <person name="Chiniquy J."/>
            <person name="Lipzen A."/>
            <person name="Tritt A."/>
            <person name="Sun H."/>
            <person name="Haridas S."/>
            <person name="LaButti K."/>
            <person name="Ohm R.A."/>
            <person name="Kues U."/>
            <person name="Blanchette R.A."/>
            <person name="Grigoriev I.V."/>
            <person name="Minto R.E."/>
            <person name="Hibbett D.S."/>
        </authorList>
    </citation>
    <scope>NUCLEOTIDE SEQUENCE [LARGE SCALE GENOMIC DNA]</scope>
    <source>
        <strain evidence="2 3">FP15055 ss-10</strain>
    </source>
</reference>
<proteinExistence type="predicted"/>
<accession>A0A0D7BR55</accession>
<evidence type="ECO:0000256" key="1">
    <source>
        <dbReference type="SAM" id="MobiDB-lite"/>
    </source>
</evidence>
<protein>
    <submittedName>
        <fullName evidence="2">Uncharacterized protein</fullName>
    </submittedName>
</protein>
<feature type="region of interest" description="Disordered" evidence="1">
    <location>
        <begin position="177"/>
        <end position="202"/>
    </location>
</feature>
<feature type="region of interest" description="Disordered" evidence="1">
    <location>
        <begin position="1"/>
        <end position="22"/>
    </location>
</feature>
<sequence length="374" mass="39685">MPVAPPEPVVQRKWGAEKPYARRRESKLLLRIDDDNALPTLRNPAYSARSLRSGMKKTSMSTGNGEGTRKEKEKRKRGVSFAIAPETISTPDGGIGQRNRAPRRESTPVPRFADDNKYKNLNETSDDGALIFDCDDAFAVVDSAVAAGTGVDRTGAAPLPLPETLSEIFASLTFRDTAAPAPAPPQDVDAFGSPSTSASSSNTLVNLTAPPSSAILTGSTEDVDCLSSLFAVGSDTDEEDEQISRRPTSTATAPTAMNIRTKPAATTATKNKTQLTASKNTAATATVDIEGWLSDAAKQECVGIVQQSSLVVRRHRGKKQWVPYERCGRRVRGAAHFGAGGHFAAGDGKTEMGIVLGRPSVEAQDVDVEMDGGV</sequence>
<dbReference type="EMBL" id="KN880441">
    <property type="protein sequence ID" value="KIY72654.1"/>
    <property type="molecule type" value="Genomic_DNA"/>
</dbReference>
<keyword evidence="3" id="KW-1185">Reference proteome</keyword>